<dbReference type="Proteomes" id="UP000663877">
    <property type="component" value="Unassembled WGS sequence"/>
</dbReference>
<reference evidence="1" key="1">
    <citation type="submission" date="2021-02" db="EMBL/GenBank/DDBJ databases">
        <authorList>
            <person name="Nowell W R."/>
        </authorList>
    </citation>
    <scope>NUCLEOTIDE SEQUENCE</scope>
</reference>
<dbReference type="EMBL" id="CAJNOI010000004">
    <property type="protein sequence ID" value="CAF0740433.1"/>
    <property type="molecule type" value="Genomic_DNA"/>
</dbReference>
<keyword evidence="4" id="KW-1185">Reference proteome</keyword>
<evidence type="ECO:0000313" key="2">
    <source>
        <dbReference type="EMBL" id="CAF0740433.1"/>
    </source>
</evidence>
<proteinExistence type="predicted"/>
<accession>A0A813N433</accession>
<comment type="caution">
    <text evidence="1">The sequence shown here is derived from an EMBL/GenBank/DDBJ whole genome shotgun (WGS) entry which is preliminary data.</text>
</comment>
<sequence length="167" mass="18760">MYLLFFIATTTTQNSVCTISSTICSTPLVFWNNTGVCTQSSPSYRYFSCCYQVISTQLSIEFKLIEQIIVWHINDVSMTQGNGELIDNGDFEMNFTGWTIPSSANLLITPLAYYSPSVAYTGSIHLYSTALSTPDKIKQTVNISFWWYDESDVAVPTERCEGSFTLL</sequence>
<dbReference type="Proteomes" id="UP000663832">
    <property type="component" value="Unassembled WGS sequence"/>
</dbReference>
<dbReference type="AlphaFoldDB" id="A0A813N433"/>
<dbReference type="OrthoDB" id="10052127at2759"/>
<evidence type="ECO:0000313" key="4">
    <source>
        <dbReference type="Proteomes" id="UP000663832"/>
    </source>
</evidence>
<dbReference type="EMBL" id="CAJNOM010000004">
    <property type="protein sequence ID" value="CAF0750370.1"/>
    <property type="molecule type" value="Genomic_DNA"/>
</dbReference>
<evidence type="ECO:0000313" key="1">
    <source>
        <dbReference type="EMBL" id="CAF0732152.1"/>
    </source>
</evidence>
<gene>
    <name evidence="2" type="ORF">BJG266_LOCUS1809</name>
    <name evidence="3" type="ORF">QVE165_LOCUS1458</name>
    <name evidence="1" type="ORF">QVE165_LOCUS350</name>
</gene>
<name>A0A813N433_9BILA</name>
<dbReference type="EMBL" id="CAJNOM010000001">
    <property type="protein sequence ID" value="CAF0732152.1"/>
    <property type="molecule type" value="Genomic_DNA"/>
</dbReference>
<evidence type="ECO:0000313" key="3">
    <source>
        <dbReference type="EMBL" id="CAF0750370.1"/>
    </source>
</evidence>
<protein>
    <submittedName>
        <fullName evidence="1">Uncharacterized protein</fullName>
    </submittedName>
</protein>
<organism evidence="1 4">
    <name type="scientific">Adineta steineri</name>
    <dbReference type="NCBI Taxonomy" id="433720"/>
    <lineage>
        <taxon>Eukaryota</taxon>
        <taxon>Metazoa</taxon>
        <taxon>Spiralia</taxon>
        <taxon>Gnathifera</taxon>
        <taxon>Rotifera</taxon>
        <taxon>Eurotatoria</taxon>
        <taxon>Bdelloidea</taxon>
        <taxon>Adinetida</taxon>
        <taxon>Adinetidae</taxon>
        <taxon>Adineta</taxon>
    </lineage>
</organism>